<feature type="compositionally biased region" description="Polar residues" evidence="1">
    <location>
        <begin position="56"/>
        <end position="65"/>
    </location>
</feature>
<dbReference type="OrthoDB" id="5361176at2759"/>
<accession>A0A6A6BKV6</accession>
<proteinExistence type="predicted"/>
<evidence type="ECO:0000313" key="3">
    <source>
        <dbReference type="Proteomes" id="UP000799438"/>
    </source>
</evidence>
<name>A0A6A6BKV6_9PEZI</name>
<organism evidence="2 3">
    <name type="scientific">Aplosporella prunicola CBS 121167</name>
    <dbReference type="NCBI Taxonomy" id="1176127"/>
    <lineage>
        <taxon>Eukaryota</taxon>
        <taxon>Fungi</taxon>
        <taxon>Dikarya</taxon>
        <taxon>Ascomycota</taxon>
        <taxon>Pezizomycotina</taxon>
        <taxon>Dothideomycetes</taxon>
        <taxon>Dothideomycetes incertae sedis</taxon>
        <taxon>Botryosphaeriales</taxon>
        <taxon>Aplosporellaceae</taxon>
        <taxon>Aplosporella</taxon>
    </lineage>
</organism>
<feature type="region of interest" description="Disordered" evidence="1">
    <location>
        <begin position="33"/>
        <end position="65"/>
    </location>
</feature>
<evidence type="ECO:0000256" key="1">
    <source>
        <dbReference type="SAM" id="MobiDB-lite"/>
    </source>
</evidence>
<dbReference type="RefSeq" id="XP_033398913.1">
    <property type="nucleotide sequence ID" value="XM_033543063.1"/>
</dbReference>
<gene>
    <name evidence="2" type="ORF">K452DRAFT_307372</name>
</gene>
<dbReference type="Proteomes" id="UP000799438">
    <property type="component" value="Unassembled WGS sequence"/>
</dbReference>
<dbReference type="AlphaFoldDB" id="A0A6A6BKV6"/>
<sequence>MPDCSSETEKKGPILWSDIPRDDTKRYRESFESTLTHQTIKEGTRIPPNAPEPSRNRLTSSSFGDNGTTASVNAFGHIMQISRYFGHGKSGFYCVDLGHVPEPYLVQSRNQELADLCESPEEGIRLKISGSPENLWEFTDVRPTVDYLYDRWPRYTLDNHKLSKLSIQYFCNSGIVFQRYQLKSRSTSSSIPQFQQLTIDLHLLIRNLDFVDRRNNFNEADLLDSGYSYRKGPHCKSIIITHQLKSADGDTDAADNTNVRLENQQISNEKAPKFVGLVITAFSKGSAQSLKTVSPSESPYVYEIDLDKAHRKELQTSGSLEITLAYRMQMMSDKEPWESSLIPAKTLQAMGRHFSSENYELYNSTRRLRFSTNAHLDFITRRNLEHILSVCRIPIPQNPVWKDVPKSPDGGETAVALTCGDMSGHRLTSTTSFFAFQFLLFMYKYLESLLKNENPLKHSHTPNDCLCEQKSTKKCKGCTDLMKYINTLKDRIHSTCKAHVTWLFKKTGPSTDQFLPHYWATGMPIKGWEKNYYLSFQPLTDTAFQIIKVRDFDTITGTKESLHHKDKIEDRIRA</sequence>
<feature type="region of interest" description="Disordered" evidence="1">
    <location>
        <begin position="1"/>
        <end position="21"/>
    </location>
</feature>
<evidence type="ECO:0000313" key="2">
    <source>
        <dbReference type="EMBL" id="KAF2143201.1"/>
    </source>
</evidence>
<dbReference type="GeneID" id="54300560"/>
<reference evidence="2" key="1">
    <citation type="journal article" date="2020" name="Stud. Mycol.">
        <title>101 Dothideomycetes genomes: a test case for predicting lifestyles and emergence of pathogens.</title>
        <authorList>
            <person name="Haridas S."/>
            <person name="Albert R."/>
            <person name="Binder M."/>
            <person name="Bloem J."/>
            <person name="Labutti K."/>
            <person name="Salamov A."/>
            <person name="Andreopoulos B."/>
            <person name="Baker S."/>
            <person name="Barry K."/>
            <person name="Bills G."/>
            <person name="Bluhm B."/>
            <person name="Cannon C."/>
            <person name="Castanera R."/>
            <person name="Culley D."/>
            <person name="Daum C."/>
            <person name="Ezra D."/>
            <person name="Gonzalez J."/>
            <person name="Henrissat B."/>
            <person name="Kuo A."/>
            <person name="Liang C."/>
            <person name="Lipzen A."/>
            <person name="Lutzoni F."/>
            <person name="Magnuson J."/>
            <person name="Mondo S."/>
            <person name="Nolan M."/>
            <person name="Ohm R."/>
            <person name="Pangilinan J."/>
            <person name="Park H.-J."/>
            <person name="Ramirez L."/>
            <person name="Alfaro M."/>
            <person name="Sun H."/>
            <person name="Tritt A."/>
            <person name="Yoshinaga Y."/>
            <person name="Zwiers L.-H."/>
            <person name="Turgeon B."/>
            <person name="Goodwin S."/>
            <person name="Spatafora J."/>
            <person name="Crous P."/>
            <person name="Grigoriev I."/>
        </authorList>
    </citation>
    <scope>NUCLEOTIDE SEQUENCE</scope>
    <source>
        <strain evidence="2">CBS 121167</strain>
    </source>
</reference>
<protein>
    <submittedName>
        <fullName evidence="2">Uncharacterized protein</fullName>
    </submittedName>
</protein>
<keyword evidence="3" id="KW-1185">Reference proteome</keyword>
<dbReference type="EMBL" id="ML995482">
    <property type="protein sequence ID" value="KAF2143201.1"/>
    <property type="molecule type" value="Genomic_DNA"/>
</dbReference>